<comment type="caution">
    <text evidence="2">The sequence shown here is derived from an EMBL/GenBank/DDBJ whole genome shotgun (WGS) entry which is preliminary data.</text>
</comment>
<dbReference type="EMBL" id="JAEUAW010000003">
    <property type="protein sequence ID" value="MBW9092920.1"/>
    <property type="molecule type" value="Genomic_DNA"/>
</dbReference>
<dbReference type="RefSeq" id="WP_220299656.1">
    <property type="nucleotide sequence ID" value="NZ_JAEUAW010000003.1"/>
</dbReference>
<evidence type="ECO:0000313" key="2">
    <source>
        <dbReference type="EMBL" id="MBW9092920.1"/>
    </source>
</evidence>
<evidence type="ECO:0000256" key="1">
    <source>
        <dbReference type="SAM" id="MobiDB-lite"/>
    </source>
</evidence>
<sequence>MSTRLAPQRRSDDTDPLRLPSPDRVSLVDRVAMHLAVRLLLWSTRTPRLTDDRARHADAYRRQEDAAERERAFLRGVILAYGR</sequence>
<dbReference type="Proteomes" id="UP001196843">
    <property type="component" value="Unassembled WGS sequence"/>
</dbReference>
<reference evidence="2 3" key="1">
    <citation type="journal article" date="2021" name="MBio">
        <title>Poor Competitiveness of Bradyrhizobium in Pigeon Pea Root Colonization in Indian Soils.</title>
        <authorList>
            <person name="Chalasani D."/>
            <person name="Basu A."/>
            <person name="Pullabhotla S.V.S.R.N."/>
            <person name="Jorrin B."/>
            <person name="Neal A.L."/>
            <person name="Poole P.S."/>
            <person name="Podile A.R."/>
            <person name="Tkacz A."/>
        </authorList>
    </citation>
    <scope>NUCLEOTIDE SEQUENCE [LARGE SCALE GENOMIC DNA]</scope>
    <source>
        <strain evidence="2 3">HU14</strain>
    </source>
</reference>
<protein>
    <submittedName>
        <fullName evidence="2">Uncharacterized protein</fullName>
    </submittedName>
</protein>
<organism evidence="2 3">
    <name type="scientific">Microbacterium jejuense</name>
    <dbReference type="NCBI Taxonomy" id="1263637"/>
    <lineage>
        <taxon>Bacteria</taxon>
        <taxon>Bacillati</taxon>
        <taxon>Actinomycetota</taxon>
        <taxon>Actinomycetes</taxon>
        <taxon>Micrococcales</taxon>
        <taxon>Microbacteriaceae</taxon>
        <taxon>Microbacterium</taxon>
    </lineage>
</organism>
<keyword evidence="3" id="KW-1185">Reference proteome</keyword>
<accession>A0ABS7HKG2</accession>
<name>A0ABS7HKG2_9MICO</name>
<evidence type="ECO:0000313" key="3">
    <source>
        <dbReference type="Proteomes" id="UP001196843"/>
    </source>
</evidence>
<proteinExistence type="predicted"/>
<gene>
    <name evidence="2" type="ORF">JNB62_04405</name>
</gene>
<feature type="region of interest" description="Disordered" evidence="1">
    <location>
        <begin position="1"/>
        <end position="21"/>
    </location>
</feature>